<keyword evidence="4" id="KW-0472">Membrane</keyword>
<dbReference type="GO" id="GO:0009523">
    <property type="term" value="C:photosystem II"/>
    <property type="evidence" value="ECO:0007669"/>
    <property type="project" value="InterPro"/>
</dbReference>
<accession>A0A7S2IVS7</accession>
<reference evidence="7" key="1">
    <citation type="submission" date="2021-01" db="EMBL/GenBank/DDBJ databases">
        <authorList>
            <person name="Corre E."/>
            <person name="Pelletier E."/>
            <person name="Niang G."/>
            <person name="Scheremetjew M."/>
            <person name="Finn R."/>
            <person name="Kale V."/>
            <person name="Holt S."/>
            <person name="Cochrane G."/>
            <person name="Meng A."/>
            <person name="Brown T."/>
            <person name="Cohen L."/>
        </authorList>
    </citation>
    <scope>NUCLEOTIDE SEQUENCE</scope>
    <source>
        <strain evidence="7">CCMP2222</strain>
    </source>
</reference>
<evidence type="ECO:0000256" key="5">
    <source>
        <dbReference type="ARBA" id="ARBA00043089"/>
    </source>
</evidence>
<comment type="similarity">
    <text evidence="2">Belongs to the PsbU family.</text>
</comment>
<keyword evidence="6" id="KW-0732">Signal</keyword>
<gene>
    <name evidence="7" type="ORF">AAND1436_LOCUS44191</name>
</gene>
<dbReference type="GO" id="GO:0015979">
    <property type="term" value="P:photosynthesis"/>
    <property type="evidence" value="ECO:0007669"/>
    <property type="project" value="InterPro"/>
</dbReference>
<dbReference type="GO" id="GO:0042549">
    <property type="term" value="P:photosystem II stabilization"/>
    <property type="evidence" value="ECO:0007669"/>
    <property type="project" value="InterPro"/>
</dbReference>
<organism evidence="7">
    <name type="scientific">Alexandrium andersonii</name>
    <dbReference type="NCBI Taxonomy" id="327968"/>
    <lineage>
        <taxon>Eukaryota</taxon>
        <taxon>Sar</taxon>
        <taxon>Alveolata</taxon>
        <taxon>Dinophyceae</taxon>
        <taxon>Gonyaulacales</taxon>
        <taxon>Pyrocystaceae</taxon>
        <taxon>Alexandrium</taxon>
    </lineage>
</organism>
<comment type="subcellular location">
    <subcellularLocation>
        <location evidence="1">Membrane</location>
        <topology evidence="1">Peripheral membrane protein</topology>
    </subcellularLocation>
</comment>
<feature type="signal peptide" evidence="6">
    <location>
        <begin position="1"/>
        <end position="19"/>
    </location>
</feature>
<dbReference type="InterPro" id="IPR010527">
    <property type="entry name" value="PSII_PsbU"/>
</dbReference>
<evidence type="ECO:0000256" key="1">
    <source>
        <dbReference type="ARBA" id="ARBA00004170"/>
    </source>
</evidence>
<proteinExistence type="inferred from homology"/>
<name>A0A7S2IVS7_9DINO</name>
<evidence type="ECO:0000256" key="6">
    <source>
        <dbReference type="SAM" id="SignalP"/>
    </source>
</evidence>
<dbReference type="EMBL" id="HBGQ01092648">
    <property type="protein sequence ID" value="CAD9529504.1"/>
    <property type="molecule type" value="Transcribed_RNA"/>
</dbReference>
<evidence type="ECO:0000313" key="7">
    <source>
        <dbReference type="EMBL" id="CAD9529504.1"/>
    </source>
</evidence>
<evidence type="ECO:0000256" key="2">
    <source>
        <dbReference type="ARBA" id="ARBA00010827"/>
    </source>
</evidence>
<dbReference type="Gene3D" id="1.10.150.320">
    <property type="entry name" value="Photosystem II 12 kDa extrinsic protein"/>
    <property type="match status" value="1"/>
</dbReference>
<feature type="chain" id="PRO_5030952577" description="Photosystem II 12 kDa extrinsic protein" evidence="6">
    <location>
        <begin position="20"/>
        <end position="190"/>
    </location>
</feature>
<dbReference type="Pfam" id="PF06514">
    <property type="entry name" value="PsbU"/>
    <property type="match status" value="1"/>
</dbReference>
<dbReference type="AlphaFoldDB" id="A0A7S2IVS7"/>
<keyword evidence="3" id="KW-0793">Thylakoid</keyword>
<evidence type="ECO:0000256" key="4">
    <source>
        <dbReference type="ARBA" id="ARBA00023136"/>
    </source>
</evidence>
<dbReference type="SUPFAM" id="SSF81585">
    <property type="entry name" value="PsbU/PolX domain-like"/>
    <property type="match status" value="1"/>
</dbReference>
<protein>
    <recommendedName>
        <fullName evidence="5">Photosystem II 12 kDa extrinsic protein</fullName>
    </recommendedName>
</protein>
<sequence length="190" mass="19973">MAKLMRASLLACLAAPAAAYVAAPHREAQAPRAVAASAPQKIWTVEPEAEAPTGPFGVVAASVAAGAVLGWLSSRRQQVASATAAAAVALAPAAAPAIVDYDGIKYLGGTDKVDINNANVQAYRQFPGFFPTAAGAIATHGPYKSVKDIYDIPNLDPRVVDIFKKYEGNLVCLPPSPAYFIDRINNFMYR</sequence>
<evidence type="ECO:0000256" key="3">
    <source>
        <dbReference type="ARBA" id="ARBA00023078"/>
    </source>
</evidence>
<dbReference type="GO" id="GO:0019898">
    <property type="term" value="C:extrinsic component of membrane"/>
    <property type="evidence" value="ECO:0007669"/>
    <property type="project" value="InterPro"/>
</dbReference>